<keyword evidence="2" id="KW-1185">Reference proteome</keyword>
<gene>
    <name evidence="1" type="ORF">GCM10007874_52140</name>
</gene>
<evidence type="ECO:0008006" key="3">
    <source>
        <dbReference type="Google" id="ProtNLM"/>
    </source>
</evidence>
<accession>A0ABQ6CV94</accession>
<comment type="caution">
    <text evidence="1">The sequence shown here is derived from an EMBL/GenBank/DDBJ whole genome shotgun (WGS) entry which is preliminary data.</text>
</comment>
<dbReference type="EMBL" id="BSPC01000058">
    <property type="protein sequence ID" value="GLS22197.1"/>
    <property type="molecule type" value="Genomic_DNA"/>
</dbReference>
<name>A0ABQ6CV94_9HYPH</name>
<evidence type="ECO:0000313" key="1">
    <source>
        <dbReference type="EMBL" id="GLS22197.1"/>
    </source>
</evidence>
<sequence length="171" mass="19192">MATFTKLPSGSWRVQIRRKGRGVSETFQRPEDARRWALGADVKADRGETPISSRIAKIKTLGELIDLHIQDMTAVDKTPLRSKAAALDLLKRELGKCKISALDRERLIKFGRDRARHRAQGLEVAEAIYTPEARRLACNLQFKGRVSSWPLTYLADGSKPRRRAANQAASI</sequence>
<proteinExistence type="predicted"/>
<evidence type="ECO:0000313" key="2">
    <source>
        <dbReference type="Proteomes" id="UP001156882"/>
    </source>
</evidence>
<protein>
    <recommendedName>
        <fullName evidence="3">Integrase</fullName>
    </recommendedName>
</protein>
<reference evidence="2" key="1">
    <citation type="journal article" date="2019" name="Int. J. Syst. Evol. Microbiol.">
        <title>The Global Catalogue of Microorganisms (GCM) 10K type strain sequencing project: providing services to taxonomists for standard genome sequencing and annotation.</title>
        <authorList>
            <consortium name="The Broad Institute Genomics Platform"/>
            <consortium name="The Broad Institute Genome Sequencing Center for Infectious Disease"/>
            <person name="Wu L."/>
            <person name="Ma J."/>
        </authorList>
    </citation>
    <scope>NUCLEOTIDE SEQUENCE [LARGE SCALE GENOMIC DNA]</scope>
    <source>
        <strain evidence="2">NBRC 101365</strain>
    </source>
</reference>
<dbReference type="RefSeq" id="WP_284315169.1">
    <property type="nucleotide sequence ID" value="NZ_BSPC01000058.1"/>
</dbReference>
<dbReference type="Proteomes" id="UP001156882">
    <property type="component" value="Unassembled WGS sequence"/>
</dbReference>
<organism evidence="1 2">
    <name type="scientific">Labrys miyagiensis</name>
    <dbReference type="NCBI Taxonomy" id="346912"/>
    <lineage>
        <taxon>Bacteria</taxon>
        <taxon>Pseudomonadati</taxon>
        <taxon>Pseudomonadota</taxon>
        <taxon>Alphaproteobacteria</taxon>
        <taxon>Hyphomicrobiales</taxon>
        <taxon>Xanthobacteraceae</taxon>
        <taxon>Labrys</taxon>
    </lineage>
</organism>